<comment type="caution">
    <text evidence="3">The sequence shown here is derived from an EMBL/GenBank/DDBJ whole genome shotgun (WGS) entry which is preliminary data.</text>
</comment>
<keyword evidence="1" id="KW-0863">Zinc-finger</keyword>
<dbReference type="EMBL" id="LJIJ01004913">
    <property type="protein sequence ID" value="ODM87646.1"/>
    <property type="molecule type" value="Genomic_DNA"/>
</dbReference>
<accession>A0A1D2M3W8</accession>
<dbReference type="InterPro" id="IPR036236">
    <property type="entry name" value="Znf_C2H2_sf"/>
</dbReference>
<name>A0A1D2M3W8_ORCCI</name>
<dbReference type="Proteomes" id="UP000094527">
    <property type="component" value="Unassembled WGS sequence"/>
</dbReference>
<dbReference type="OrthoDB" id="6077919at2759"/>
<feature type="domain" description="C2H2-type" evidence="2">
    <location>
        <begin position="38"/>
        <end position="65"/>
    </location>
</feature>
<evidence type="ECO:0000259" key="2">
    <source>
        <dbReference type="PROSITE" id="PS50157"/>
    </source>
</evidence>
<dbReference type="PROSITE" id="PS50157">
    <property type="entry name" value="ZINC_FINGER_C2H2_2"/>
    <property type="match status" value="1"/>
</dbReference>
<evidence type="ECO:0000313" key="4">
    <source>
        <dbReference type="Proteomes" id="UP000094527"/>
    </source>
</evidence>
<dbReference type="InterPro" id="IPR013087">
    <property type="entry name" value="Znf_C2H2_type"/>
</dbReference>
<keyword evidence="1" id="KW-0479">Metal-binding</keyword>
<evidence type="ECO:0000256" key="1">
    <source>
        <dbReference type="PROSITE-ProRule" id="PRU00042"/>
    </source>
</evidence>
<evidence type="ECO:0000313" key="3">
    <source>
        <dbReference type="EMBL" id="ODM87646.1"/>
    </source>
</evidence>
<organism evidence="3 4">
    <name type="scientific">Orchesella cincta</name>
    <name type="common">Springtail</name>
    <name type="synonym">Podura cincta</name>
    <dbReference type="NCBI Taxonomy" id="48709"/>
    <lineage>
        <taxon>Eukaryota</taxon>
        <taxon>Metazoa</taxon>
        <taxon>Ecdysozoa</taxon>
        <taxon>Arthropoda</taxon>
        <taxon>Hexapoda</taxon>
        <taxon>Collembola</taxon>
        <taxon>Entomobryomorpha</taxon>
        <taxon>Entomobryoidea</taxon>
        <taxon>Orchesellidae</taxon>
        <taxon>Orchesellinae</taxon>
        <taxon>Orchesella</taxon>
    </lineage>
</organism>
<keyword evidence="4" id="KW-1185">Reference proteome</keyword>
<dbReference type="SUPFAM" id="SSF57667">
    <property type="entry name" value="beta-beta-alpha zinc fingers"/>
    <property type="match status" value="1"/>
</dbReference>
<dbReference type="SMART" id="SM00355">
    <property type="entry name" value="ZnF_C2H2"/>
    <property type="match status" value="1"/>
</dbReference>
<dbReference type="GO" id="GO:0008270">
    <property type="term" value="F:zinc ion binding"/>
    <property type="evidence" value="ECO:0007669"/>
    <property type="project" value="UniProtKB-KW"/>
</dbReference>
<dbReference type="AlphaFoldDB" id="A0A1D2M3W8"/>
<reference evidence="3 4" key="1">
    <citation type="journal article" date="2016" name="Genome Biol. Evol.">
        <title>Gene Family Evolution Reflects Adaptation to Soil Environmental Stressors in the Genome of the Collembolan Orchesella cincta.</title>
        <authorList>
            <person name="Faddeeva-Vakhrusheva A."/>
            <person name="Derks M.F."/>
            <person name="Anvar S.Y."/>
            <person name="Agamennone V."/>
            <person name="Suring W."/>
            <person name="Smit S."/>
            <person name="van Straalen N.M."/>
            <person name="Roelofs D."/>
        </authorList>
    </citation>
    <scope>NUCLEOTIDE SEQUENCE [LARGE SCALE GENOMIC DNA]</scope>
    <source>
        <tissue evidence="3">Mixed pool</tissue>
    </source>
</reference>
<dbReference type="Gene3D" id="3.30.160.60">
    <property type="entry name" value="Classic Zinc Finger"/>
    <property type="match status" value="1"/>
</dbReference>
<proteinExistence type="predicted"/>
<gene>
    <name evidence="3" type="ORF">Ocin01_19036</name>
</gene>
<keyword evidence="1" id="KW-0862">Zinc</keyword>
<sequence>MSEFTLGSVHLNVKYATTVRSEDLPQSHSRTHLQEKPYECVHCKSSFKTRPALNSHIRPHHAVRQSIALSLEAFPVPCVTVRSAPPLNFATISDDTLGRDYSHVIAVPKKHVYLKSTFVLKFQPLPDCDCNCLCVANHSEKQVDCPHAEVTLENAIQMPDIWEVVEYEGGSRWH</sequence>
<protein>
    <recommendedName>
        <fullName evidence="2">C2H2-type domain-containing protein</fullName>
    </recommendedName>
</protein>
<dbReference type="PROSITE" id="PS00028">
    <property type="entry name" value="ZINC_FINGER_C2H2_1"/>
    <property type="match status" value="1"/>
</dbReference>